<dbReference type="SUPFAM" id="SSF53167">
    <property type="entry name" value="Purine and uridine phosphorylases"/>
    <property type="match status" value="1"/>
</dbReference>
<evidence type="ECO:0000313" key="2">
    <source>
        <dbReference type="EMBL" id="AWA29902.1"/>
    </source>
</evidence>
<dbReference type="GO" id="GO:0008930">
    <property type="term" value="F:methylthioadenosine nucleosidase activity"/>
    <property type="evidence" value="ECO:0007669"/>
    <property type="project" value="TreeGrafter"/>
</dbReference>
<dbReference type="GO" id="GO:0008782">
    <property type="term" value="F:adenosylhomocysteine nucleosidase activity"/>
    <property type="evidence" value="ECO:0007669"/>
    <property type="project" value="TreeGrafter"/>
</dbReference>
<proteinExistence type="predicted"/>
<dbReference type="PANTHER" id="PTHR46832">
    <property type="entry name" value="5'-METHYLTHIOADENOSINE/S-ADENOSYLHOMOCYSTEINE NUCLEOSIDASE"/>
    <property type="match status" value="1"/>
</dbReference>
<dbReference type="InterPro" id="IPR035994">
    <property type="entry name" value="Nucleoside_phosphorylase_sf"/>
</dbReference>
<dbReference type="PANTHER" id="PTHR46832:SF1">
    <property type="entry name" value="5'-METHYLTHIOADENOSINE_S-ADENOSYLHOMOCYSTEINE NUCLEOSIDASE"/>
    <property type="match status" value="1"/>
</dbReference>
<dbReference type="OrthoDB" id="2988699at2"/>
<gene>
    <name evidence="2" type="ORF">HYN48_07315</name>
</gene>
<dbReference type="Gene3D" id="3.40.50.1580">
    <property type="entry name" value="Nucleoside phosphorylase domain"/>
    <property type="match status" value="1"/>
</dbReference>
<name>A0A2S0RGQ4_9FLAO</name>
<keyword evidence="3" id="KW-1185">Reference proteome</keyword>
<dbReference type="RefSeq" id="WP_108370486.1">
    <property type="nucleotide sequence ID" value="NZ_CP028811.1"/>
</dbReference>
<reference evidence="2 3" key="1">
    <citation type="submission" date="2018-04" db="EMBL/GenBank/DDBJ databases">
        <title>Genome sequencing of Flavobacterium sp. HYN0048.</title>
        <authorList>
            <person name="Yi H."/>
            <person name="Baek C."/>
        </authorList>
    </citation>
    <scope>NUCLEOTIDE SEQUENCE [LARGE SCALE GENOMIC DNA]</scope>
    <source>
        <strain evidence="2 3">HYN0048</strain>
    </source>
</reference>
<feature type="domain" description="Nucleoside phosphorylase" evidence="1">
    <location>
        <begin position="172"/>
        <end position="439"/>
    </location>
</feature>
<accession>A0A2S0RGQ4</accession>
<dbReference type="EMBL" id="CP028811">
    <property type="protein sequence ID" value="AWA29902.1"/>
    <property type="molecule type" value="Genomic_DNA"/>
</dbReference>
<dbReference type="GO" id="GO:0005829">
    <property type="term" value="C:cytosol"/>
    <property type="evidence" value="ECO:0007669"/>
    <property type="project" value="TreeGrafter"/>
</dbReference>
<dbReference type="GO" id="GO:0009116">
    <property type="term" value="P:nucleoside metabolic process"/>
    <property type="evidence" value="ECO:0007669"/>
    <property type="project" value="InterPro"/>
</dbReference>
<dbReference type="InterPro" id="IPR000845">
    <property type="entry name" value="Nucleoside_phosphorylase_d"/>
</dbReference>
<dbReference type="KEGG" id="fmg:HYN48_07315"/>
<evidence type="ECO:0000313" key="3">
    <source>
        <dbReference type="Proteomes" id="UP000244193"/>
    </source>
</evidence>
<dbReference type="GO" id="GO:0019284">
    <property type="term" value="P:L-methionine salvage from S-adenosylmethionine"/>
    <property type="evidence" value="ECO:0007669"/>
    <property type="project" value="TreeGrafter"/>
</dbReference>
<dbReference type="AlphaFoldDB" id="A0A2S0RGQ4"/>
<protein>
    <recommendedName>
        <fullName evidence="1">Nucleoside phosphorylase domain-containing protein</fullName>
    </recommendedName>
</protein>
<dbReference type="Pfam" id="PF01048">
    <property type="entry name" value="PNP_UDP_1"/>
    <property type="match status" value="1"/>
</dbReference>
<organism evidence="2 3">
    <name type="scientific">Flavobacterium magnum</name>
    <dbReference type="NCBI Taxonomy" id="2162713"/>
    <lineage>
        <taxon>Bacteria</taxon>
        <taxon>Pseudomonadati</taxon>
        <taxon>Bacteroidota</taxon>
        <taxon>Flavobacteriia</taxon>
        <taxon>Flavobacteriales</taxon>
        <taxon>Flavobacteriaceae</taxon>
        <taxon>Flavobacterium</taxon>
    </lineage>
</organism>
<sequence>MGIELEFFPTAVPYFRKFVESNMPDFLIHMREYRTYPQGGYGSFYRDNEVIQVLINIYHNIDETFGDLLIPQTFASPKSLAKAWESFYIFLKNDDKLFDDIYSKLSPENSDDEDYFFPVILTSIDQDRKKVIEMLEFILALGEVAKFLKNPAVDIDEKKIEFKAVPQRVFDVVIITAIIKEYLAVVELLNNGFTPNFHDPSRTTYFQGIFTLESGAEIKVLVVCSNQMGMTSAASLASKVISRFTPKLVAMCGIAAGISGNIGDVMIPDILWDYGSGKSSLEAEETTVLFWKRTKIVEKFSPYRFPITIQQQLIGALIRLTKQSLINDTVYKLGSHLKFDGKAEKIRAHIGPFVSGSAVIANDKLLEQIKNQDGKLIGFDMEAFAIAYAASVSDITPQPIAFIIKSISDFGNMKKSHMEKDKHQEYAAFTSANYLHQLIIKNGSLFNLE</sequence>
<dbReference type="Proteomes" id="UP000244193">
    <property type="component" value="Chromosome"/>
</dbReference>
<evidence type="ECO:0000259" key="1">
    <source>
        <dbReference type="Pfam" id="PF01048"/>
    </source>
</evidence>